<feature type="transmembrane region" description="Helical" evidence="10">
    <location>
        <begin position="21"/>
        <end position="40"/>
    </location>
</feature>
<dbReference type="Gene3D" id="3.40.50.300">
    <property type="entry name" value="P-loop containing nucleotide triphosphate hydrolases"/>
    <property type="match status" value="1"/>
</dbReference>
<dbReference type="KEGG" id="bgt:106056995"/>
<evidence type="ECO:0000256" key="2">
    <source>
        <dbReference type="ARBA" id="ARBA00008124"/>
    </source>
</evidence>
<evidence type="ECO:0000256" key="7">
    <source>
        <dbReference type="ARBA" id="ARBA00023034"/>
    </source>
</evidence>
<dbReference type="VEuPathDB" id="VectorBase:BGLB018080"/>
<evidence type="ECO:0000313" key="11">
    <source>
        <dbReference type="EnsemblMetazoa" id="BGLB018080-PA"/>
    </source>
</evidence>
<organism evidence="11 12">
    <name type="scientific">Biomphalaria glabrata</name>
    <name type="common">Bloodfluke planorb</name>
    <name type="synonym">Freshwater snail</name>
    <dbReference type="NCBI Taxonomy" id="6526"/>
    <lineage>
        <taxon>Eukaryota</taxon>
        <taxon>Metazoa</taxon>
        <taxon>Spiralia</taxon>
        <taxon>Lophotrochozoa</taxon>
        <taxon>Mollusca</taxon>
        <taxon>Gastropoda</taxon>
        <taxon>Heterobranchia</taxon>
        <taxon>Euthyneura</taxon>
        <taxon>Panpulmonata</taxon>
        <taxon>Hygrophila</taxon>
        <taxon>Lymnaeoidea</taxon>
        <taxon>Planorbidae</taxon>
        <taxon>Biomphalaria</taxon>
    </lineage>
</organism>
<keyword evidence="9" id="KW-0325">Glycoprotein</keyword>
<keyword evidence="4 10" id="KW-0812">Transmembrane</keyword>
<dbReference type="GO" id="GO:0001733">
    <property type="term" value="F:galactosylceramide sulfotransferase activity"/>
    <property type="evidence" value="ECO:0007669"/>
    <property type="project" value="InterPro"/>
</dbReference>
<evidence type="ECO:0000256" key="10">
    <source>
        <dbReference type="SAM" id="Phobius"/>
    </source>
</evidence>
<accession>A0A2C9KE19</accession>
<evidence type="ECO:0000256" key="9">
    <source>
        <dbReference type="ARBA" id="ARBA00023180"/>
    </source>
</evidence>
<dbReference type="AlphaFoldDB" id="A0A2C9KE19"/>
<comment type="subcellular location">
    <subcellularLocation>
        <location evidence="1">Golgi apparatus membrane</location>
        <topology evidence="1">Single-pass type II membrane protein</topology>
    </subcellularLocation>
</comment>
<dbReference type="GO" id="GO:0009247">
    <property type="term" value="P:glycolipid biosynthetic process"/>
    <property type="evidence" value="ECO:0007669"/>
    <property type="project" value="InterPro"/>
</dbReference>
<keyword evidence="3" id="KW-0808">Transferase</keyword>
<evidence type="ECO:0000256" key="5">
    <source>
        <dbReference type="ARBA" id="ARBA00022968"/>
    </source>
</evidence>
<dbReference type="EnsemblMetazoa" id="BGLB018080-RA">
    <property type="protein sequence ID" value="BGLB018080-PA"/>
    <property type="gene ID" value="BGLB018080"/>
</dbReference>
<keyword evidence="5" id="KW-0735">Signal-anchor</keyword>
<proteinExistence type="inferred from homology"/>
<dbReference type="Pfam" id="PF06990">
    <property type="entry name" value="Gal-3-0_sulfotr"/>
    <property type="match status" value="1"/>
</dbReference>
<evidence type="ECO:0000256" key="8">
    <source>
        <dbReference type="ARBA" id="ARBA00023136"/>
    </source>
</evidence>
<dbReference type="PANTHER" id="PTHR14647">
    <property type="entry name" value="GALACTOSE-3-O-SULFOTRANSFERASE"/>
    <property type="match status" value="1"/>
</dbReference>
<dbReference type="InterPro" id="IPR027417">
    <property type="entry name" value="P-loop_NTPase"/>
</dbReference>
<keyword evidence="7" id="KW-0333">Golgi apparatus</keyword>
<gene>
    <name evidence="11" type="primary">106056995</name>
</gene>
<evidence type="ECO:0000256" key="3">
    <source>
        <dbReference type="ARBA" id="ARBA00022679"/>
    </source>
</evidence>
<keyword evidence="6 10" id="KW-1133">Transmembrane helix</keyword>
<dbReference type="InterPro" id="IPR009729">
    <property type="entry name" value="Gal-3-0_sulfotransfrase"/>
</dbReference>
<dbReference type="Proteomes" id="UP000076420">
    <property type="component" value="Unassembled WGS sequence"/>
</dbReference>
<dbReference type="STRING" id="6526.A0A2C9KE19"/>
<evidence type="ECO:0000313" key="12">
    <source>
        <dbReference type="Proteomes" id="UP000076420"/>
    </source>
</evidence>
<comment type="similarity">
    <text evidence="2">Belongs to the galactose-3-O-sulfotransferase family.</text>
</comment>
<dbReference type="PANTHER" id="PTHR14647:SF87">
    <property type="entry name" value="PUTATIVE-RELATED"/>
    <property type="match status" value="1"/>
</dbReference>
<dbReference type="GO" id="GO:0000139">
    <property type="term" value="C:Golgi membrane"/>
    <property type="evidence" value="ECO:0007669"/>
    <property type="project" value="UniProtKB-SubCell"/>
</dbReference>
<evidence type="ECO:0000256" key="6">
    <source>
        <dbReference type="ARBA" id="ARBA00022989"/>
    </source>
</evidence>
<sequence length="449" mass="52420">MGKLAYICFKCQVLTRRHPIVFKWMVLSMLVYLSVMAYILCFKYPMDVPMPNPPYVLGRNGMSLYEIDFSISKVDSFCAEKTNFVFIKGMKCATSTLLGVFYRFGYSRNLSFVSPLGNKIYLNWPFPMTRLDFRPSNRGYNILTDHAIFTENLMSEIMPNDTIYISIVREPFSHVKSVIQYFNILNISGVPRNISDPLSVYFSSIEQYEAIYKSQYAKQRWCVPDGFSLTKNLMSHCHGMPLGFPPGTKDISNDHAAVESYLEHLDKKFSLIMIVEHFYESVILLRRLMCWAFKDIIFIRANVARYDFDVTNIDPHVVDIYRNWSSIDYRLFHYFNQTLWRRISEQGPKFFEEVVEFKYVQNEIDVYCQSIYNLGKLSEYPSNISKFVVPPSSWTDQFSVTPSDCWVLGPNNYELQKKVQKENDVNEAILLSKLHLLPDNRALNMKGLC</sequence>
<keyword evidence="8 10" id="KW-0472">Membrane</keyword>
<evidence type="ECO:0000256" key="1">
    <source>
        <dbReference type="ARBA" id="ARBA00004323"/>
    </source>
</evidence>
<dbReference type="SUPFAM" id="SSF52540">
    <property type="entry name" value="P-loop containing nucleoside triphosphate hydrolases"/>
    <property type="match status" value="1"/>
</dbReference>
<dbReference type="VEuPathDB" id="VectorBase:BGLAX_040634"/>
<reference evidence="11" key="1">
    <citation type="submission" date="2020-05" db="UniProtKB">
        <authorList>
            <consortium name="EnsemblMetazoa"/>
        </authorList>
    </citation>
    <scope>IDENTIFICATION</scope>
    <source>
        <strain evidence="11">BB02</strain>
    </source>
</reference>
<name>A0A2C9KE19_BIOGL</name>
<protein>
    <submittedName>
        <fullName evidence="11">Uncharacterized protein</fullName>
    </submittedName>
</protein>
<evidence type="ECO:0000256" key="4">
    <source>
        <dbReference type="ARBA" id="ARBA00022692"/>
    </source>
</evidence>